<dbReference type="CDD" id="cd16917">
    <property type="entry name" value="HATPase_UhpB-NarQ-NarX-like"/>
    <property type="match status" value="1"/>
</dbReference>
<proteinExistence type="predicted"/>
<keyword evidence="6 14" id="KW-0418">Kinase</keyword>
<dbReference type="AlphaFoldDB" id="A0A853C451"/>
<dbReference type="GO" id="GO:0000155">
    <property type="term" value="F:phosphorelay sensor kinase activity"/>
    <property type="evidence" value="ECO:0007669"/>
    <property type="project" value="InterPro"/>
</dbReference>
<dbReference type="Pfam" id="PF07730">
    <property type="entry name" value="HisKA_3"/>
    <property type="match status" value="1"/>
</dbReference>
<dbReference type="EC" id="2.7.13.3" evidence="2"/>
<dbReference type="Proteomes" id="UP000530424">
    <property type="component" value="Unassembled WGS sequence"/>
</dbReference>
<evidence type="ECO:0000256" key="4">
    <source>
        <dbReference type="ARBA" id="ARBA00022679"/>
    </source>
</evidence>
<evidence type="ECO:0000256" key="5">
    <source>
        <dbReference type="ARBA" id="ARBA00022741"/>
    </source>
</evidence>
<evidence type="ECO:0000256" key="1">
    <source>
        <dbReference type="ARBA" id="ARBA00000085"/>
    </source>
</evidence>
<evidence type="ECO:0000256" key="6">
    <source>
        <dbReference type="ARBA" id="ARBA00022777"/>
    </source>
</evidence>
<evidence type="ECO:0000256" key="9">
    <source>
        <dbReference type="SAM" id="MobiDB-lite"/>
    </source>
</evidence>
<keyword evidence="10" id="KW-1133">Transmembrane helix</keyword>
<feature type="region of interest" description="Disordered" evidence="9">
    <location>
        <begin position="337"/>
        <end position="363"/>
    </location>
</feature>
<dbReference type="InterPro" id="IPR003594">
    <property type="entry name" value="HATPase_dom"/>
</dbReference>
<keyword evidence="10" id="KW-0472">Membrane</keyword>
<gene>
    <name evidence="14" type="ORF">HNR19_002912</name>
</gene>
<accession>A0A853C451</accession>
<sequence length="401" mass="42215">MFARGAGAVRTDVLLALVVTAVQVLGVHVRGPEVNERPITDLAGLGIALLVLPGLALAVRRRWPGIVLALAALTSGAYYLLDFSDGPGWLALFIALYTVTAYGDGRRSVRIAAITIAALAAVWLVAATDIEPAQAIGWVWFRIGAAVMSAALGESSRARQVILDEAVARAELAERRREEETRARVADERVRIAREVHDTVAHAIAIVNVQAGVTAHVLDKRPDLARENLVAIEQTSSRALEEMRSILGMLRSGDDPRAPTPGLAEVDELVERAREAGLTVDRQDTGPASVTVPSAVGAAAYRIVQEGLTNVIRHVGPTRVSVGVTTEAGELCVSVVDEGPSGDAPAPGAPDPGPPAPGHGIRGMRERCELLGGRLEAGPRAGRGFEVRARIPLALRAEATA</sequence>
<dbReference type="InterPro" id="IPR050482">
    <property type="entry name" value="Sensor_HK_TwoCompSys"/>
</dbReference>
<keyword evidence="15" id="KW-1185">Reference proteome</keyword>
<evidence type="ECO:0000259" key="13">
    <source>
        <dbReference type="Pfam" id="PF23539"/>
    </source>
</evidence>
<feature type="domain" description="Signal transduction histidine kinase subgroup 3 dimerisation and phosphoacceptor" evidence="12">
    <location>
        <begin position="188"/>
        <end position="254"/>
    </location>
</feature>
<feature type="transmembrane region" description="Helical" evidence="10">
    <location>
        <begin position="87"/>
        <end position="104"/>
    </location>
</feature>
<evidence type="ECO:0000313" key="15">
    <source>
        <dbReference type="Proteomes" id="UP000530424"/>
    </source>
</evidence>
<protein>
    <recommendedName>
        <fullName evidence="2">histidine kinase</fullName>
        <ecNumber evidence="2">2.7.13.3</ecNumber>
    </recommendedName>
</protein>
<feature type="compositionally biased region" description="Pro residues" evidence="9">
    <location>
        <begin position="347"/>
        <end position="357"/>
    </location>
</feature>
<dbReference type="Gene3D" id="1.20.5.1930">
    <property type="match status" value="1"/>
</dbReference>
<dbReference type="GO" id="GO:0016020">
    <property type="term" value="C:membrane"/>
    <property type="evidence" value="ECO:0007669"/>
    <property type="project" value="InterPro"/>
</dbReference>
<evidence type="ECO:0000256" key="8">
    <source>
        <dbReference type="ARBA" id="ARBA00023012"/>
    </source>
</evidence>
<evidence type="ECO:0000256" key="7">
    <source>
        <dbReference type="ARBA" id="ARBA00022840"/>
    </source>
</evidence>
<dbReference type="Pfam" id="PF02518">
    <property type="entry name" value="HATPase_c"/>
    <property type="match status" value="1"/>
</dbReference>
<feature type="domain" description="Histidine kinase/HSP90-like ATPase" evidence="11">
    <location>
        <begin position="299"/>
        <end position="394"/>
    </location>
</feature>
<feature type="transmembrane region" description="Helical" evidence="10">
    <location>
        <begin position="111"/>
        <end position="130"/>
    </location>
</feature>
<keyword evidence="3" id="KW-0597">Phosphoprotein</keyword>
<name>A0A853C451_9ACTN</name>
<keyword evidence="5" id="KW-0547">Nucleotide-binding</keyword>
<organism evidence="14 15">
    <name type="scientific">Nocardioides thalensis</name>
    <dbReference type="NCBI Taxonomy" id="1914755"/>
    <lineage>
        <taxon>Bacteria</taxon>
        <taxon>Bacillati</taxon>
        <taxon>Actinomycetota</taxon>
        <taxon>Actinomycetes</taxon>
        <taxon>Propionibacteriales</taxon>
        <taxon>Nocardioidaceae</taxon>
        <taxon>Nocardioides</taxon>
    </lineage>
</organism>
<comment type="caution">
    <text evidence="14">The sequence shown here is derived from an EMBL/GenBank/DDBJ whole genome shotgun (WGS) entry which is preliminary data.</text>
</comment>
<keyword evidence="8" id="KW-0902">Two-component regulatory system</keyword>
<evidence type="ECO:0000256" key="10">
    <source>
        <dbReference type="SAM" id="Phobius"/>
    </source>
</evidence>
<reference evidence="14 15" key="1">
    <citation type="submission" date="2020-07" db="EMBL/GenBank/DDBJ databases">
        <title>Sequencing the genomes of 1000 actinobacteria strains.</title>
        <authorList>
            <person name="Klenk H.-P."/>
        </authorList>
    </citation>
    <scope>NUCLEOTIDE SEQUENCE [LARGE SCALE GENOMIC DNA]</scope>
    <source>
        <strain evidence="14 15">DSM 103833</strain>
    </source>
</reference>
<dbReference type="InterPro" id="IPR055558">
    <property type="entry name" value="DUF7134"/>
</dbReference>
<feature type="transmembrane region" description="Helical" evidence="10">
    <location>
        <begin position="42"/>
        <end position="59"/>
    </location>
</feature>
<evidence type="ECO:0000256" key="2">
    <source>
        <dbReference type="ARBA" id="ARBA00012438"/>
    </source>
</evidence>
<dbReference type="PANTHER" id="PTHR24421">
    <property type="entry name" value="NITRATE/NITRITE SENSOR PROTEIN NARX-RELATED"/>
    <property type="match status" value="1"/>
</dbReference>
<dbReference type="GO" id="GO:0046983">
    <property type="term" value="F:protein dimerization activity"/>
    <property type="evidence" value="ECO:0007669"/>
    <property type="project" value="InterPro"/>
</dbReference>
<evidence type="ECO:0000256" key="3">
    <source>
        <dbReference type="ARBA" id="ARBA00022553"/>
    </source>
</evidence>
<dbReference type="InterPro" id="IPR036890">
    <property type="entry name" value="HATPase_C_sf"/>
</dbReference>
<evidence type="ECO:0000259" key="12">
    <source>
        <dbReference type="Pfam" id="PF07730"/>
    </source>
</evidence>
<keyword evidence="7" id="KW-0067">ATP-binding</keyword>
<comment type="catalytic activity">
    <reaction evidence="1">
        <text>ATP + protein L-histidine = ADP + protein N-phospho-L-histidine.</text>
        <dbReference type="EC" id="2.7.13.3"/>
    </reaction>
</comment>
<dbReference type="GO" id="GO:0005524">
    <property type="term" value="F:ATP binding"/>
    <property type="evidence" value="ECO:0007669"/>
    <property type="project" value="UniProtKB-KW"/>
</dbReference>
<dbReference type="PANTHER" id="PTHR24421:SF10">
    <property type="entry name" value="NITRATE_NITRITE SENSOR PROTEIN NARQ"/>
    <property type="match status" value="1"/>
</dbReference>
<dbReference type="Pfam" id="PF23539">
    <property type="entry name" value="DUF7134"/>
    <property type="match status" value="1"/>
</dbReference>
<dbReference type="InterPro" id="IPR011712">
    <property type="entry name" value="Sig_transdc_His_kin_sub3_dim/P"/>
</dbReference>
<dbReference type="SUPFAM" id="SSF55874">
    <property type="entry name" value="ATPase domain of HSP90 chaperone/DNA topoisomerase II/histidine kinase"/>
    <property type="match status" value="1"/>
</dbReference>
<keyword evidence="4" id="KW-0808">Transferase</keyword>
<feature type="transmembrane region" description="Helical" evidence="10">
    <location>
        <begin position="66"/>
        <end position="81"/>
    </location>
</feature>
<evidence type="ECO:0000259" key="11">
    <source>
        <dbReference type="Pfam" id="PF02518"/>
    </source>
</evidence>
<dbReference type="EMBL" id="JACCFP010000001">
    <property type="protein sequence ID" value="NYJ02214.1"/>
    <property type="molecule type" value="Genomic_DNA"/>
</dbReference>
<keyword evidence="10" id="KW-0812">Transmembrane</keyword>
<evidence type="ECO:0000313" key="14">
    <source>
        <dbReference type="EMBL" id="NYJ02214.1"/>
    </source>
</evidence>
<dbReference type="Gene3D" id="3.30.565.10">
    <property type="entry name" value="Histidine kinase-like ATPase, C-terminal domain"/>
    <property type="match status" value="1"/>
</dbReference>
<dbReference type="RefSeq" id="WP_179668614.1">
    <property type="nucleotide sequence ID" value="NZ_JACCFP010000001.1"/>
</dbReference>
<feature type="domain" description="DUF7134" evidence="13">
    <location>
        <begin position="10"/>
        <end position="159"/>
    </location>
</feature>